<proteinExistence type="predicted"/>
<evidence type="ECO:0000313" key="2">
    <source>
        <dbReference type="EMBL" id="KAJ6252339.1"/>
    </source>
</evidence>
<dbReference type="Gene3D" id="3.30.420.10">
    <property type="entry name" value="Ribonuclease H-like superfamily/Ribonuclease H"/>
    <property type="match status" value="1"/>
</dbReference>
<comment type="caution">
    <text evidence="2">The sequence shown here is derived from an EMBL/GenBank/DDBJ whole genome shotgun (WGS) entry which is preliminary data.</text>
</comment>
<accession>A0ABQ8Z6B9</accession>
<sequence>MLLKFKREIIYVINYLYDGRKICLLNKQTKKYFEDLLVETFLILAEYKIKNFREYLTIEKIHQIKNICDLIVGKLEKDCSLYLIEIKDLLEKENNISISTSSVHNYLQKYIKWSNKKILYYHPNRFTQRNFEERIEYIRLISEAINTFGVKNIHFMDETGFKRNRRNNGWSFIETRTMKCDERRINPRWNMFCMINSTGIECSYLINHSAKDIDHAMFMLHDVLPIIQEGQNTPSVIVMDNHPIHKWCENWLSEYFKQFNCHIIYMPVYSPDLNPIEEVFGVLKHYLKNHRDIWGFSPKLSICKKKKWYKKCPNCNYECNCLKSVKIIEKKICRDLSPECIYCQGSGLNYIVLEFKTEKKKKKSKSLIKKRIKYYFNQDKNDQMIDFCKCGLVSNPDECVRCQGTGIFSIYYQNKKYYICDFDNPKVRSCKNCEGINCKKCRGYEFTSIKLEDGLSIVTKEIYETKTIEDAPICSHCIKKLNFQDCVLCLGSKIILKNVQLCQYCLGYGFYFKKKVKQSVYTYQPCSNCQRRGVPFRSYLNLNLKECKTIIKRIIAFKQFLSDYKLKYKLKMDGKIQEFLFANEIYIDQQMYDEEILNELSFPLVFQSLKNSFNTMRIIEEHIENNLTKEQKSNNILQIMQLRFIRRFSNWPHHSLSMKEQAGFIIDKNILIAILELLEDVIMTLFKIEKNDISILDIKEKEKIEQNKIHTLQKSNISQNLTRFLLNTIDKNTNENYTIRNFFLFQKK</sequence>
<protein>
    <submittedName>
        <fullName evidence="2">Integrase protein-related</fullName>
    </submittedName>
</protein>
<reference evidence="2" key="1">
    <citation type="submission" date="2022-08" db="EMBL/GenBank/DDBJ databases">
        <title>Novel sulfate-reducing endosymbionts in the free-living metamonad Anaeramoeba.</title>
        <authorList>
            <person name="Jerlstrom-Hultqvist J."/>
            <person name="Cepicka I."/>
            <person name="Gallot-Lavallee L."/>
            <person name="Salas-Leiva D."/>
            <person name="Curtis B.A."/>
            <person name="Zahonova K."/>
            <person name="Pipaliya S."/>
            <person name="Dacks J."/>
            <person name="Roger A.J."/>
        </authorList>
    </citation>
    <scope>NUCLEOTIDE SEQUENCE</scope>
    <source>
        <strain evidence="2">Schooner1</strain>
    </source>
</reference>
<evidence type="ECO:0000313" key="3">
    <source>
        <dbReference type="Proteomes" id="UP001150062"/>
    </source>
</evidence>
<name>A0ABQ8Z6B9_9EUKA</name>
<keyword evidence="3" id="KW-1185">Reference proteome</keyword>
<dbReference type="EMBL" id="JAOAOG010000045">
    <property type="protein sequence ID" value="KAJ6252339.1"/>
    <property type="molecule type" value="Genomic_DNA"/>
</dbReference>
<dbReference type="PANTHER" id="PTHR46564">
    <property type="entry name" value="TRANSPOSASE"/>
    <property type="match status" value="1"/>
</dbReference>
<dbReference type="InterPro" id="IPR038717">
    <property type="entry name" value="Tc1-like_DDE_dom"/>
</dbReference>
<dbReference type="PANTHER" id="PTHR46564:SF1">
    <property type="entry name" value="TRANSPOSASE"/>
    <property type="match status" value="1"/>
</dbReference>
<organism evidence="2 3">
    <name type="scientific">Anaeramoeba flamelloides</name>
    <dbReference type="NCBI Taxonomy" id="1746091"/>
    <lineage>
        <taxon>Eukaryota</taxon>
        <taxon>Metamonada</taxon>
        <taxon>Anaeramoebidae</taxon>
        <taxon>Anaeramoeba</taxon>
    </lineage>
</organism>
<dbReference type="InterPro" id="IPR036397">
    <property type="entry name" value="RNaseH_sf"/>
</dbReference>
<gene>
    <name evidence="2" type="ORF">M0813_14190</name>
</gene>
<dbReference type="Proteomes" id="UP001150062">
    <property type="component" value="Unassembled WGS sequence"/>
</dbReference>
<feature type="domain" description="Tc1-like transposase DDE" evidence="1">
    <location>
        <begin position="153"/>
        <end position="292"/>
    </location>
</feature>
<dbReference type="Pfam" id="PF13358">
    <property type="entry name" value="DDE_3"/>
    <property type="match status" value="1"/>
</dbReference>
<evidence type="ECO:0000259" key="1">
    <source>
        <dbReference type="Pfam" id="PF13358"/>
    </source>
</evidence>